<dbReference type="Gene3D" id="3.30.300.30">
    <property type="match status" value="1"/>
</dbReference>
<comment type="caution">
    <text evidence="5">The sequence shown here is derived from an EMBL/GenBank/DDBJ whole genome shotgun (WGS) entry which is preliminary data.</text>
</comment>
<comment type="similarity">
    <text evidence="1">Belongs to the ATP-dependent AMP-binding enzyme family.</text>
</comment>
<evidence type="ECO:0000256" key="1">
    <source>
        <dbReference type="ARBA" id="ARBA00006432"/>
    </source>
</evidence>
<dbReference type="Proteomes" id="UP000584374">
    <property type="component" value="Unassembled WGS sequence"/>
</dbReference>
<dbReference type="InterPro" id="IPR045851">
    <property type="entry name" value="AMP-bd_C_sf"/>
</dbReference>
<sequence length="524" mass="56163">MDLGTVLRWTAERYPRRRAVGGPNPMTYAEWDAHTNRLARALADLGVRPKDRVVFLLAGGEPMASLHFAAQKLGAVSVPLSFRFGAPELAYCLRDAAPALVVTDASTTATTQSALGTLPPIRCAHVGDGAPAEAAPILELAAQQPDCALGVRVARDDVSVMLYTSGTTGKPKGVPRTHTAEFHAVLAHLLQSRQGSFETTLGVMPMFHTMGLRSLLASVVSAGTWVPQVRFDAEESLELITRERVSALYLVPTIYWGLLGTGRLHEATNVRKLAYAGASMTPTLAAQLVETLNPDVFVNHFGSTEIYTFTIGPDVAAKPGCAGRAGVFTRVRLVDPDPQASPNDLVAAGMQGQIAISMHSPEAFGGYWQRPDADAKSIRDGWYFPGDLAVADEDGDLWVSGRVDDMINSGGENIYPDEIEDALIRCPAVRDVVVVGLPDDRWGQAATAFFVPEQGMTADHAVEVLANFVREQSGLPSLKRPKRLVAVAQVPKSAVGKILRRELTQGHYEPLAETATGAAIGSRK</sequence>
<dbReference type="AlphaFoldDB" id="A0A840Q7W4"/>
<dbReference type="SUPFAM" id="SSF56801">
    <property type="entry name" value="Acetyl-CoA synthetase-like"/>
    <property type="match status" value="1"/>
</dbReference>
<gene>
    <name evidence="5" type="ORF">BJ970_006201</name>
</gene>
<dbReference type="Pfam" id="PF13193">
    <property type="entry name" value="AMP-binding_C"/>
    <property type="match status" value="1"/>
</dbReference>
<dbReference type="PANTHER" id="PTHR43201:SF5">
    <property type="entry name" value="MEDIUM-CHAIN ACYL-COA LIGASE ACSF2, MITOCHONDRIAL"/>
    <property type="match status" value="1"/>
</dbReference>
<dbReference type="GO" id="GO:0031956">
    <property type="term" value="F:medium-chain fatty acid-CoA ligase activity"/>
    <property type="evidence" value="ECO:0007669"/>
    <property type="project" value="TreeGrafter"/>
</dbReference>
<evidence type="ECO:0000256" key="2">
    <source>
        <dbReference type="ARBA" id="ARBA00022598"/>
    </source>
</evidence>
<reference evidence="5 6" key="1">
    <citation type="submission" date="2020-08" db="EMBL/GenBank/DDBJ databases">
        <title>Sequencing the genomes of 1000 actinobacteria strains.</title>
        <authorList>
            <person name="Klenk H.-P."/>
        </authorList>
    </citation>
    <scope>NUCLEOTIDE SEQUENCE [LARGE SCALE GENOMIC DNA]</scope>
    <source>
        <strain evidence="5 6">DSM 45584</strain>
    </source>
</reference>
<evidence type="ECO:0000313" key="6">
    <source>
        <dbReference type="Proteomes" id="UP000584374"/>
    </source>
</evidence>
<dbReference type="Gene3D" id="3.40.50.12780">
    <property type="entry name" value="N-terminal domain of ligase-like"/>
    <property type="match status" value="1"/>
</dbReference>
<dbReference type="InterPro" id="IPR025110">
    <property type="entry name" value="AMP-bd_C"/>
</dbReference>
<dbReference type="EMBL" id="JACHIW010000002">
    <property type="protein sequence ID" value="MBB5158602.1"/>
    <property type="molecule type" value="Genomic_DNA"/>
</dbReference>
<dbReference type="GO" id="GO:0047541">
    <property type="term" value="F:2-furoate-CoA ligase activity"/>
    <property type="evidence" value="ECO:0007669"/>
    <property type="project" value="UniProtKB-EC"/>
</dbReference>
<dbReference type="RefSeq" id="WP_184730469.1">
    <property type="nucleotide sequence ID" value="NZ_JACHIW010000002.1"/>
</dbReference>
<name>A0A840Q7W4_9PSEU</name>
<dbReference type="Pfam" id="PF00501">
    <property type="entry name" value="AMP-binding"/>
    <property type="match status" value="1"/>
</dbReference>
<dbReference type="EC" id="6.2.1.31" evidence="5"/>
<organism evidence="5 6">
    <name type="scientific">Saccharopolyspora phatthalungensis</name>
    <dbReference type="NCBI Taxonomy" id="664693"/>
    <lineage>
        <taxon>Bacteria</taxon>
        <taxon>Bacillati</taxon>
        <taxon>Actinomycetota</taxon>
        <taxon>Actinomycetes</taxon>
        <taxon>Pseudonocardiales</taxon>
        <taxon>Pseudonocardiaceae</taxon>
        <taxon>Saccharopolyspora</taxon>
    </lineage>
</organism>
<dbReference type="InterPro" id="IPR042099">
    <property type="entry name" value="ANL_N_sf"/>
</dbReference>
<feature type="domain" description="AMP-dependent synthetase/ligase" evidence="3">
    <location>
        <begin position="8"/>
        <end position="368"/>
    </location>
</feature>
<feature type="domain" description="AMP-binding enzyme C-terminal" evidence="4">
    <location>
        <begin position="418"/>
        <end position="497"/>
    </location>
</feature>
<evidence type="ECO:0000313" key="5">
    <source>
        <dbReference type="EMBL" id="MBB5158602.1"/>
    </source>
</evidence>
<dbReference type="PROSITE" id="PS00455">
    <property type="entry name" value="AMP_BINDING"/>
    <property type="match status" value="1"/>
</dbReference>
<evidence type="ECO:0000259" key="4">
    <source>
        <dbReference type="Pfam" id="PF13193"/>
    </source>
</evidence>
<dbReference type="InterPro" id="IPR000873">
    <property type="entry name" value="AMP-dep_synth/lig_dom"/>
</dbReference>
<proteinExistence type="inferred from homology"/>
<protein>
    <submittedName>
        <fullName evidence="5">2-furoate---CoA ligase</fullName>
        <ecNumber evidence="5">6.2.1.31</ecNumber>
    </submittedName>
</protein>
<dbReference type="InterPro" id="IPR020845">
    <property type="entry name" value="AMP-binding_CS"/>
</dbReference>
<accession>A0A840Q7W4</accession>
<keyword evidence="6" id="KW-1185">Reference proteome</keyword>
<dbReference type="GO" id="GO:0006631">
    <property type="term" value="P:fatty acid metabolic process"/>
    <property type="evidence" value="ECO:0007669"/>
    <property type="project" value="TreeGrafter"/>
</dbReference>
<evidence type="ECO:0000259" key="3">
    <source>
        <dbReference type="Pfam" id="PF00501"/>
    </source>
</evidence>
<dbReference type="PANTHER" id="PTHR43201">
    <property type="entry name" value="ACYL-COA SYNTHETASE"/>
    <property type="match status" value="1"/>
</dbReference>
<keyword evidence="2 5" id="KW-0436">Ligase</keyword>